<reference evidence="2" key="1">
    <citation type="submission" date="2022-11" db="UniProtKB">
        <authorList>
            <consortium name="WormBaseParasite"/>
        </authorList>
    </citation>
    <scope>IDENTIFICATION</scope>
</reference>
<protein>
    <submittedName>
        <fullName evidence="2">Triacylglycerol lipase</fullName>
    </submittedName>
</protein>
<evidence type="ECO:0000313" key="2">
    <source>
        <dbReference type="WBParaSite" id="ES5_v2.g14525.t1"/>
    </source>
</evidence>
<organism evidence="1 2">
    <name type="scientific">Panagrolaimus sp. ES5</name>
    <dbReference type="NCBI Taxonomy" id="591445"/>
    <lineage>
        <taxon>Eukaryota</taxon>
        <taxon>Metazoa</taxon>
        <taxon>Ecdysozoa</taxon>
        <taxon>Nematoda</taxon>
        <taxon>Chromadorea</taxon>
        <taxon>Rhabditida</taxon>
        <taxon>Tylenchina</taxon>
        <taxon>Panagrolaimomorpha</taxon>
        <taxon>Panagrolaimoidea</taxon>
        <taxon>Panagrolaimidae</taxon>
        <taxon>Panagrolaimus</taxon>
    </lineage>
</organism>
<dbReference type="Proteomes" id="UP000887579">
    <property type="component" value="Unplaced"/>
</dbReference>
<sequence>MYGKAMQEKLERVEMGLGMLGSFGGKNLPTDVVRNRPVIFVHGITYRAGNWIPIHLHFSLNGYNSMELYATTWGDGGITPLCEKTFTCQDVKQIRDFIIAVAEYTGSEVDIVAYSGGVAISRKAILGGACVDMPGEELGERLTGYVNTFVAVAGVAFGMETCLTQKGGNLINGVNCNSQYMRDINFPDNRYEGKFSYYIYSDTDEIIGQQCCGKLCPELKNAMGFSRQTNMPHANVILMTEDVQLKMIQHLWKNV</sequence>
<accession>A0AC34FBG8</accession>
<proteinExistence type="predicted"/>
<name>A0AC34FBG8_9BILA</name>
<dbReference type="WBParaSite" id="ES5_v2.g14525.t1">
    <property type="protein sequence ID" value="ES5_v2.g14525.t1"/>
    <property type="gene ID" value="ES5_v2.g14525"/>
</dbReference>
<evidence type="ECO:0000313" key="1">
    <source>
        <dbReference type="Proteomes" id="UP000887579"/>
    </source>
</evidence>